<evidence type="ECO:0000313" key="2">
    <source>
        <dbReference type="Proteomes" id="UP000479710"/>
    </source>
</evidence>
<dbReference type="Proteomes" id="UP000479710">
    <property type="component" value="Unassembled WGS sequence"/>
</dbReference>
<comment type="caution">
    <text evidence="1">The sequence shown here is derived from an EMBL/GenBank/DDBJ whole genome shotgun (WGS) entry which is preliminary data.</text>
</comment>
<evidence type="ECO:0000313" key="1">
    <source>
        <dbReference type="EMBL" id="KAF0895670.1"/>
    </source>
</evidence>
<proteinExistence type="predicted"/>
<dbReference type="AlphaFoldDB" id="A0A6G1C663"/>
<name>A0A6G1C663_9ORYZ</name>
<organism evidence="1 2">
    <name type="scientific">Oryza meyeriana var. granulata</name>
    <dbReference type="NCBI Taxonomy" id="110450"/>
    <lineage>
        <taxon>Eukaryota</taxon>
        <taxon>Viridiplantae</taxon>
        <taxon>Streptophyta</taxon>
        <taxon>Embryophyta</taxon>
        <taxon>Tracheophyta</taxon>
        <taxon>Spermatophyta</taxon>
        <taxon>Magnoliopsida</taxon>
        <taxon>Liliopsida</taxon>
        <taxon>Poales</taxon>
        <taxon>Poaceae</taxon>
        <taxon>BOP clade</taxon>
        <taxon>Oryzoideae</taxon>
        <taxon>Oryzeae</taxon>
        <taxon>Oryzinae</taxon>
        <taxon>Oryza</taxon>
        <taxon>Oryza meyeriana</taxon>
    </lineage>
</organism>
<accession>A0A6G1C663</accession>
<sequence>MALVTSTVSSPPDNEHCVTTATCHFCQETSSCIHTFNFLAGEENLYVFPVQGFTMKTAMAIWRYRPW</sequence>
<reference evidence="1 2" key="1">
    <citation type="submission" date="2019-11" db="EMBL/GenBank/DDBJ databases">
        <title>Whole genome sequence of Oryza granulata.</title>
        <authorList>
            <person name="Li W."/>
        </authorList>
    </citation>
    <scope>NUCLEOTIDE SEQUENCE [LARGE SCALE GENOMIC DNA]</scope>
    <source>
        <strain evidence="2">cv. Menghai</strain>
        <tissue evidence="1">Leaf</tissue>
    </source>
</reference>
<protein>
    <submittedName>
        <fullName evidence="1">Uncharacterized protein</fullName>
    </submittedName>
</protein>
<gene>
    <name evidence="1" type="ORF">E2562_014289</name>
</gene>
<keyword evidence="2" id="KW-1185">Reference proteome</keyword>
<dbReference type="EMBL" id="SPHZ02000010">
    <property type="protein sequence ID" value="KAF0895670.1"/>
    <property type="molecule type" value="Genomic_DNA"/>
</dbReference>